<organism evidence="2 3">
    <name type="scientific">Alloacidobacterium dinghuense</name>
    <dbReference type="NCBI Taxonomy" id="2763107"/>
    <lineage>
        <taxon>Bacteria</taxon>
        <taxon>Pseudomonadati</taxon>
        <taxon>Acidobacteriota</taxon>
        <taxon>Terriglobia</taxon>
        <taxon>Terriglobales</taxon>
        <taxon>Acidobacteriaceae</taxon>
        <taxon>Alloacidobacterium</taxon>
    </lineage>
</organism>
<evidence type="ECO:0000259" key="1">
    <source>
        <dbReference type="Pfam" id="PF01494"/>
    </source>
</evidence>
<reference evidence="2 3" key="1">
    <citation type="submission" date="2020-08" db="EMBL/GenBank/DDBJ databases">
        <title>Edaphobacter telluris sp. nov. and Acidobacterium dinghuensis sp. nov., two acidobacteria isolated from forest soil.</title>
        <authorList>
            <person name="Fu J."/>
            <person name="Qiu L."/>
        </authorList>
    </citation>
    <scope>NUCLEOTIDE SEQUENCE [LARGE SCALE GENOMIC DNA]</scope>
    <source>
        <strain evidence="2">4Y35</strain>
    </source>
</reference>
<dbReference type="KEGG" id="adin:H7849_13990"/>
<dbReference type="Pfam" id="PF01494">
    <property type="entry name" value="FAD_binding_3"/>
    <property type="match status" value="1"/>
</dbReference>
<dbReference type="EMBL" id="CP060394">
    <property type="protein sequence ID" value="QNI30290.1"/>
    <property type="molecule type" value="Genomic_DNA"/>
</dbReference>
<keyword evidence="3" id="KW-1185">Reference proteome</keyword>
<dbReference type="InterPro" id="IPR050407">
    <property type="entry name" value="Geranylgeranyl_reductase"/>
</dbReference>
<dbReference type="RefSeq" id="WP_186740072.1">
    <property type="nucleotide sequence ID" value="NZ_CP060394.1"/>
</dbReference>
<feature type="domain" description="FAD-binding" evidence="1">
    <location>
        <begin position="4"/>
        <end position="315"/>
    </location>
</feature>
<dbReference type="InterPro" id="IPR002938">
    <property type="entry name" value="FAD-bd"/>
</dbReference>
<gene>
    <name evidence="2" type="ORF">H7849_13990</name>
</gene>
<dbReference type="Gene3D" id="3.50.50.60">
    <property type="entry name" value="FAD/NAD(P)-binding domain"/>
    <property type="match status" value="1"/>
</dbReference>
<dbReference type="SUPFAM" id="SSF51905">
    <property type="entry name" value="FAD/NAD(P)-binding domain"/>
    <property type="match status" value="1"/>
</dbReference>
<name>A0A7G8BCM0_9BACT</name>
<evidence type="ECO:0000313" key="3">
    <source>
        <dbReference type="Proteomes" id="UP000515312"/>
    </source>
</evidence>
<proteinExistence type="predicted"/>
<dbReference type="PANTHER" id="PTHR42685:SF22">
    <property type="entry name" value="CONDITIONED MEDIUM FACTOR RECEPTOR 1"/>
    <property type="match status" value="1"/>
</dbReference>
<sequence>MDSCQVLIVGGGPAGSSCAKRLHEAGLDTIILDKSAFPRDKVCGGWITPAVIRELEIDLTEYASGRVLQLITRFRTSRMGDTEVETDYGRPVSYGIRRVEFDDYLLRRCGTRLILGTPLTSMERSGDSWIVNGAIRARLLIGAGGHFCPVARLLGTKARDETAVAAQEIEFEMDPEQAKSCSIRGEAPELYFCSDMKGYGWCFRKENFLNIGLGRLDAHSLPGHVSDFLRWLKESGKVAFALPAAMRGHAYLIFRETKRPVVSDGVLLIGDAAGLAYSQSGEGIRPAIESGLLAADTILAAEGEYTRSRLERYREMLNSRFGESRSDWSTLIGRKLPPRFMQSIAGSLLRTHWFSRRIVLDRWFLHTHEPALDA</sequence>
<dbReference type="Proteomes" id="UP000515312">
    <property type="component" value="Chromosome"/>
</dbReference>
<dbReference type="PANTHER" id="PTHR42685">
    <property type="entry name" value="GERANYLGERANYL DIPHOSPHATE REDUCTASE"/>
    <property type="match status" value="1"/>
</dbReference>
<dbReference type="GO" id="GO:0071949">
    <property type="term" value="F:FAD binding"/>
    <property type="evidence" value="ECO:0007669"/>
    <property type="project" value="InterPro"/>
</dbReference>
<dbReference type="InterPro" id="IPR036188">
    <property type="entry name" value="FAD/NAD-bd_sf"/>
</dbReference>
<dbReference type="AlphaFoldDB" id="A0A7G8BCM0"/>
<accession>A0A7G8BCM0</accession>
<dbReference type="PRINTS" id="PR00420">
    <property type="entry name" value="RNGMNOXGNASE"/>
</dbReference>
<evidence type="ECO:0000313" key="2">
    <source>
        <dbReference type="EMBL" id="QNI30290.1"/>
    </source>
</evidence>
<protein>
    <submittedName>
        <fullName evidence="2">NAD(P)/FAD-dependent oxidoreductase</fullName>
    </submittedName>
</protein>